<evidence type="ECO:0000313" key="3">
    <source>
        <dbReference type="Proteomes" id="UP000037269"/>
    </source>
</evidence>
<dbReference type="STRING" id="47500.AF333_06865"/>
<organism evidence="1 3">
    <name type="scientific">Aneurinibacillus migulanus</name>
    <name type="common">Bacillus migulanus</name>
    <dbReference type="NCBI Taxonomy" id="47500"/>
    <lineage>
        <taxon>Bacteria</taxon>
        <taxon>Bacillati</taxon>
        <taxon>Bacillota</taxon>
        <taxon>Bacilli</taxon>
        <taxon>Bacillales</taxon>
        <taxon>Paenibacillaceae</taxon>
        <taxon>Aneurinibacillus group</taxon>
        <taxon>Aneurinibacillus</taxon>
    </lineage>
</organism>
<dbReference type="RefSeq" id="WP_043068831.1">
    <property type="nucleotide sequence ID" value="NZ_BJOA01000200.1"/>
</dbReference>
<evidence type="ECO:0000313" key="4">
    <source>
        <dbReference type="Proteomes" id="UP000182836"/>
    </source>
</evidence>
<dbReference type="Gene3D" id="1.25.40.10">
    <property type="entry name" value="Tetratricopeptide repeat domain"/>
    <property type="match status" value="1"/>
</dbReference>
<evidence type="ECO:0000313" key="2">
    <source>
        <dbReference type="EMBL" id="SDK33229.1"/>
    </source>
</evidence>
<reference evidence="2 4" key="2">
    <citation type="submission" date="2016-10" db="EMBL/GenBank/DDBJ databases">
        <authorList>
            <person name="de Groot N.N."/>
        </authorList>
    </citation>
    <scope>NUCLEOTIDE SEQUENCE [LARGE SCALE GENOMIC DNA]</scope>
    <source>
        <strain evidence="2 4">DSM 2895</strain>
    </source>
</reference>
<dbReference type="EMBL" id="LGUG01000004">
    <property type="protein sequence ID" value="KON95243.1"/>
    <property type="molecule type" value="Genomic_DNA"/>
</dbReference>
<dbReference type="GeneID" id="42304919"/>
<dbReference type="PATRIC" id="fig|47500.12.peg.6416"/>
<dbReference type="InterPro" id="IPR011990">
    <property type="entry name" value="TPR-like_helical_dom_sf"/>
</dbReference>
<dbReference type="SUPFAM" id="SSF48452">
    <property type="entry name" value="TPR-like"/>
    <property type="match status" value="1"/>
</dbReference>
<name>A0A0M0GZJ7_ANEMI</name>
<dbReference type="OrthoDB" id="1375221at2"/>
<dbReference type="EMBL" id="FNED01000049">
    <property type="protein sequence ID" value="SDK33229.1"/>
    <property type="molecule type" value="Genomic_DNA"/>
</dbReference>
<reference evidence="1 3" key="1">
    <citation type="submission" date="2015-07" db="EMBL/GenBank/DDBJ databases">
        <title>Fjat-14205 dsm 2895.</title>
        <authorList>
            <person name="Liu B."/>
            <person name="Wang J."/>
            <person name="Zhu Y."/>
            <person name="Liu G."/>
            <person name="Chen Q."/>
            <person name="Chen Z."/>
            <person name="Lan J."/>
            <person name="Che J."/>
            <person name="Ge C."/>
            <person name="Shi H."/>
            <person name="Pan Z."/>
            <person name="Liu X."/>
        </authorList>
    </citation>
    <scope>NUCLEOTIDE SEQUENCE [LARGE SCALE GENOMIC DNA]</scope>
    <source>
        <strain evidence="1 3">DSM 2895</strain>
    </source>
</reference>
<sequence length="109" mass="12957">MSNVFDAELTTYGYQKDNEAISLERVGDMQKAIEIYEHLIEVGYDGPHPYQRLAIIYRKQKQFKDEIRVLERAVFVYENIVCHKRVDRIPKLNKFKERLVKVRALANKN</sequence>
<keyword evidence="3" id="KW-1185">Reference proteome</keyword>
<gene>
    <name evidence="1" type="ORF">AF333_06865</name>
    <name evidence="2" type="ORF">SAMN04487909_14934</name>
</gene>
<dbReference type="Proteomes" id="UP000037269">
    <property type="component" value="Unassembled WGS sequence"/>
</dbReference>
<proteinExistence type="predicted"/>
<protein>
    <submittedName>
        <fullName evidence="1">Uncharacterized protein</fullName>
    </submittedName>
</protein>
<dbReference type="AlphaFoldDB" id="A0A0M0GZJ7"/>
<dbReference type="Proteomes" id="UP000182836">
    <property type="component" value="Unassembled WGS sequence"/>
</dbReference>
<evidence type="ECO:0000313" key="1">
    <source>
        <dbReference type="EMBL" id="KON95243.1"/>
    </source>
</evidence>
<accession>A0A0M0GZJ7</accession>